<proteinExistence type="predicted"/>
<feature type="non-terminal residue" evidence="1">
    <location>
        <position position="304"/>
    </location>
</feature>
<dbReference type="AlphaFoldDB" id="A0A7J6KS16"/>
<reference evidence="1 2" key="1">
    <citation type="submission" date="2020-04" db="EMBL/GenBank/DDBJ databases">
        <title>Perkinsus chesapeaki whole genome sequence.</title>
        <authorList>
            <person name="Bogema D.R."/>
        </authorList>
    </citation>
    <scope>NUCLEOTIDE SEQUENCE [LARGE SCALE GENOMIC DNA]</scope>
    <source>
        <strain evidence="1">ATCC PRA-425</strain>
    </source>
</reference>
<dbReference type="EMBL" id="JAAPAO010001596">
    <property type="protein sequence ID" value="KAF4649276.1"/>
    <property type="molecule type" value="Genomic_DNA"/>
</dbReference>
<evidence type="ECO:0000313" key="2">
    <source>
        <dbReference type="Proteomes" id="UP000591131"/>
    </source>
</evidence>
<protein>
    <submittedName>
        <fullName evidence="1">Uncharacterized protein</fullName>
    </submittedName>
</protein>
<organism evidence="1 2">
    <name type="scientific">Perkinsus chesapeaki</name>
    <name type="common">Clam parasite</name>
    <name type="synonym">Perkinsus andrewsi</name>
    <dbReference type="NCBI Taxonomy" id="330153"/>
    <lineage>
        <taxon>Eukaryota</taxon>
        <taxon>Sar</taxon>
        <taxon>Alveolata</taxon>
        <taxon>Perkinsozoa</taxon>
        <taxon>Perkinsea</taxon>
        <taxon>Perkinsida</taxon>
        <taxon>Perkinsidae</taxon>
        <taxon>Perkinsus</taxon>
    </lineage>
</organism>
<dbReference type="OrthoDB" id="449128at2759"/>
<name>A0A7J6KS16_PERCH</name>
<gene>
    <name evidence="1" type="ORF">FOL47_002233</name>
</gene>
<feature type="non-terminal residue" evidence="1">
    <location>
        <position position="1"/>
    </location>
</feature>
<comment type="caution">
    <text evidence="1">The sequence shown here is derived from an EMBL/GenBank/DDBJ whole genome shotgun (WGS) entry which is preliminary data.</text>
</comment>
<dbReference type="Proteomes" id="UP000591131">
    <property type="component" value="Unassembled WGS sequence"/>
</dbReference>
<evidence type="ECO:0000313" key="1">
    <source>
        <dbReference type="EMBL" id="KAF4649276.1"/>
    </source>
</evidence>
<keyword evidence="2" id="KW-1185">Reference proteome</keyword>
<sequence>MLTRTKQEELQQVEYCERAFSVVYVVGSVGPYPRIVDLVAGMEGRRDAAESSLRRQYHDAGLVDGSSRIAVNLAAEDANRVYGRSLRVNLYPPEESTSDVLQSIDLLEKLENESHSNYDFDDLHDEYTKNLVSLRRIEDALSSFPTSQSQLLPGFLRGSLSLVSVPGSVLPRVSALRIAAGGEISKQELRKLISISGERSTASKLRSSGVIDAAKTLMERESTDAELKGLAGSLVTLLTDLPITSNVAEVYSGTNGQVDADSLADMRYISALLVSWFDRAVGSGRVSDALRHMSLHFDEEALAK</sequence>
<accession>A0A7J6KS16</accession>